<feature type="compositionally biased region" description="Acidic residues" evidence="2">
    <location>
        <begin position="548"/>
        <end position="558"/>
    </location>
</feature>
<dbReference type="SUPFAM" id="SSF50978">
    <property type="entry name" value="WD40 repeat-like"/>
    <property type="match status" value="1"/>
</dbReference>
<dbReference type="GO" id="GO:0080008">
    <property type="term" value="C:Cul4-RING E3 ubiquitin ligase complex"/>
    <property type="evidence" value="ECO:0007669"/>
    <property type="project" value="TreeGrafter"/>
</dbReference>
<dbReference type="InterPro" id="IPR015943">
    <property type="entry name" value="WD40/YVTN_repeat-like_dom_sf"/>
</dbReference>
<protein>
    <submittedName>
        <fullName evidence="3">G-protein comlpex beta subunit CpcB</fullName>
    </submittedName>
</protein>
<sequence>MSHNPDSAHDLLGDGDESRERLQGILDGGLQPSLTLAFLTFVLALLGTTSSNGGSATESLSIGDLQRILTIFSSRQIPGHGATEQSLAEDADDDDEYLDEDDEDTGYPYSWGSATHARSWDRSRGWWPKITEPQEEGLDLLYSGEFGRALHQIQSRKSQNNVARNLLNRGISSRPTPKEDITSDVLPNSSGTAVASYPANAYVGQFSSDSAFYYTYFRLHVYDTAAPLKAVARRSGDGHATTMEVIKTIQAAPGRWTITDSHLSPDNQRMIYASVSSTVHMTSTLDASTEQVPISFNDPPPAGGRRAWGWDDDNEYDIWSCKFSADGNEVIAGGCRMIFVYDLIADRRTVKISGHTNDVNSCCWADTASGNVLISASDDTFVKVWDRRSLAETRKPSGVLIGHTEGITYVSAKGDGRYVISNGKDQILRLWDLRMMRSNTEFESVAHQPYGIPRFDYRPAETTGQQYIYSGSSDGKIHQPILMSTGWLGRHWGMSEGSVVARHEWKGLSKLRNSLEDHVEKQRLERAERAQRRATRRDAMPGTFLAEASDEDTEMEDL</sequence>
<feature type="repeat" description="WD" evidence="1">
    <location>
        <begin position="352"/>
        <end position="395"/>
    </location>
</feature>
<dbReference type="SMART" id="SM00320">
    <property type="entry name" value="WD40"/>
    <property type="match status" value="4"/>
</dbReference>
<gene>
    <name evidence="3" type="primary">Q4WQK8</name>
</gene>
<dbReference type="PROSITE" id="PS50082">
    <property type="entry name" value="WD_REPEATS_2"/>
    <property type="match status" value="2"/>
</dbReference>
<dbReference type="InterPro" id="IPR051859">
    <property type="entry name" value="DCAF"/>
</dbReference>
<dbReference type="EMBL" id="LR725869">
    <property type="protein sequence ID" value="VWO96723.1"/>
    <property type="molecule type" value="Genomic_DNA"/>
</dbReference>
<accession>A0A5K1JX41</accession>
<feature type="region of interest" description="Disordered" evidence="2">
    <location>
        <begin position="523"/>
        <end position="558"/>
    </location>
</feature>
<reference evidence="3" key="1">
    <citation type="submission" date="2019-10" db="EMBL/GenBank/DDBJ databases">
        <authorList>
            <person name="Nor Muhammad N."/>
        </authorList>
    </citation>
    <scope>NUCLEOTIDE SEQUENCE</scope>
</reference>
<dbReference type="AlphaFoldDB" id="A0A5K1JX41"/>
<organism evidence="3">
    <name type="scientific">Ganoderma boninense</name>
    <dbReference type="NCBI Taxonomy" id="34458"/>
    <lineage>
        <taxon>Eukaryota</taxon>
        <taxon>Fungi</taxon>
        <taxon>Dikarya</taxon>
        <taxon>Basidiomycota</taxon>
        <taxon>Agaricomycotina</taxon>
        <taxon>Agaricomycetes</taxon>
        <taxon>Polyporales</taxon>
        <taxon>Polyporaceae</taxon>
        <taxon>Ganoderma</taxon>
    </lineage>
</organism>
<evidence type="ECO:0000256" key="1">
    <source>
        <dbReference type="PROSITE-ProRule" id="PRU00221"/>
    </source>
</evidence>
<keyword evidence="1" id="KW-0853">WD repeat</keyword>
<dbReference type="GO" id="GO:0043161">
    <property type="term" value="P:proteasome-mediated ubiquitin-dependent protein catabolic process"/>
    <property type="evidence" value="ECO:0007669"/>
    <property type="project" value="TreeGrafter"/>
</dbReference>
<dbReference type="Pfam" id="PF00400">
    <property type="entry name" value="WD40"/>
    <property type="match status" value="2"/>
</dbReference>
<dbReference type="Gene3D" id="2.130.10.10">
    <property type="entry name" value="YVTN repeat-like/Quinoprotein amine dehydrogenase"/>
    <property type="match status" value="1"/>
</dbReference>
<feature type="region of interest" description="Disordered" evidence="2">
    <location>
        <begin position="80"/>
        <end position="111"/>
    </location>
</feature>
<dbReference type="InterPro" id="IPR001680">
    <property type="entry name" value="WD40_rpt"/>
</dbReference>
<feature type="compositionally biased region" description="Basic and acidic residues" evidence="2">
    <location>
        <begin position="523"/>
        <end position="539"/>
    </location>
</feature>
<dbReference type="PANTHER" id="PTHR19847:SF7">
    <property type="entry name" value="DDB1- AND CUL4-ASSOCIATED FACTOR 11"/>
    <property type="match status" value="1"/>
</dbReference>
<dbReference type="PANTHER" id="PTHR19847">
    <property type="entry name" value="DDB1- AND CUL4-ASSOCIATED FACTOR 11"/>
    <property type="match status" value="1"/>
</dbReference>
<dbReference type="PROSITE" id="PS50294">
    <property type="entry name" value="WD_REPEATS_REGION"/>
    <property type="match status" value="2"/>
</dbReference>
<proteinExistence type="predicted"/>
<evidence type="ECO:0000256" key="2">
    <source>
        <dbReference type="SAM" id="MobiDB-lite"/>
    </source>
</evidence>
<evidence type="ECO:0000313" key="3">
    <source>
        <dbReference type="EMBL" id="VWO96723.1"/>
    </source>
</evidence>
<dbReference type="InterPro" id="IPR036322">
    <property type="entry name" value="WD40_repeat_dom_sf"/>
</dbReference>
<feature type="repeat" description="WD" evidence="1">
    <location>
        <begin position="400"/>
        <end position="441"/>
    </location>
</feature>
<feature type="compositionally biased region" description="Acidic residues" evidence="2">
    <location>
        <begin position="87"/>
        <end position="105"/>
    </location>
</feature>
<name>A0A5K1JX41_9APHY</name>